<dbReference type="Pfam" id="PF03682">
    <property type="entry name" value="UPF0158"/>
    <property type="match status" value="1"/>
</dbReference>
<protein>
    <submittedName>
        <fullName evidence="1">Uncharacterized protein</fullName>
    </submittedName>
</protein>
<dbReference type="EMBL" id="WJEE01000018">
    <property type="protein sequence ID" value="MRI66637.1"/>
    <property type="molecule type" value="Genomic_DNA"/>
</dbReference>
<accession>A0A6N7QWZ3</accession>
<dbReference type="RefSeq" id="WP_153835320.1">
    <property type="nucleotide sequence ID" value="NZ_JBHUMW010000076.1"/>
</dbReference>
<name>A0A6N7QWZ3_9BACI</name>
<proteinExistence type="predicted"/>
<dbReference type="InterPro" id="IPR005361">
    <property type="entry name" value="UPF0158"/>
</dbReference>
<evidence type="ECO:0000313" key="2">
    <source>
        <dbReference type="Proteomes" id="UP000435187"/>
    </source>
</evidence>
<reference evidence="1 2" key="1">
    <citation type="submission" date="2019-10" db="EMBL/GenBank/DDBJ databases">
        <title>Gracilibacillus salitolerans sp. nov., a moderate halophile isolated from a saline soil in northwest China.</title>
        <authorList>
            <person name="Gan L."/>
        </authorList>
    </citation>
    <scope>NUCLEOTIDE SEQUENCE [LARGE SCALE GENOMIC DNA]</scope>
    <source>
        <strain evidence="1 2">TP2-8</strain>
    </source>
</reference>
<sequence length="155" mass="17955">MSPKVKLSAIIDGMEMQSEEFNSFLNKETSEVVFVSRSALRTAEDGDDFDHLADWEQQEVNTAIDMLEYEDKYASLPSQSEIDEYDMMEQFCFSQEDESIQSALLNAIRGRGAFSRFKDQIITLGVSDEWFTFQNVCYKQIAIDFCEKEQIDYVE</sequence>
<organism evidence="1 2">
    <name type="scientific">Gracilibacillus thailandensis</name>
    <dbReference type="NCBI Taxonomy" id="563735"/>
    <lineage>
        <taxon>Bacteria</taxon>
        <taxon>Bacillati</taxon>
        <taxon>Bacillota</taxon>
        <taxon>Bacilli</taxon>
        <taxon>Bacillales</taxon>
        <taxon>Bacillaceae</taxon>
        <taxon>Gracilibacillus</taxon>
    </lineage>
</organism>
<dbReference type="Proteomes" id="UP000435187">
    <property type="component" value="Unassembled WGS sequence"/>
</dbReference>
<gene>
    <name evidence="1" type="ORF">GH885_09785</name>
</gene>
<keyword evidence="2" id="KW-1185">Reference proteome</keyword>
<dbReference type="AlphaFoldDB" id="A0A6N7QWZ3"/>
<comment type="caution">
    <text evidence="1">The sequence shown here is derived from an EMBL/GenBank/DDBJ whole genome shotgun (WGS) entry which is preliminary data.</text>
</comment>
<evidence type="ECO:0000313" key="1">
    <source>
        <dbReference type="EMBL" id="MRI66637.1"/>
    </source>
</evidence>